<evidence type="ECO:0000313" key="3">
    <source>
        <dbReference type="EMBL" id="GEU66760.1"/>
    </source>
</evidence>
<evidence type="ECO:0000256" key="1">
    <source>
        <dbReference type="SAM" id="MobiDB-lite"/>
    </source>
</evidence>
<dbReference type="SUPFAM" id="SSF56672">
    <property type="entry name" value="DNA/RNA polymerases"/>
    <property type="match status" value="1"/>
</dbReference>
<dbReference type="AlphaFoldDB" id="A0A6L2LZK1"/>
<proteinExistence type="predicted"/>
<organism evidence="3">
    <name type="scientific">Tanacetum cinerariifolium</name>
    <name type="common">Dalmatian daisy</name>
    <name type="synonym">Chrysanthemum cinerariifolium</name>
    <dbReference type="NCBI Taxonomy" id="118510"/>
    <lineage>
        <taxon>Eukaryota</taxon>
        <taxon>Viridiplantae</taxon>
        <taxon>Streptophyta</taxon>
        <taxon>Embryophyta</taxon>
        <taxon>Tracheophyta</taxon>
        <taxon>Spermatophyta</taxon>
        <taxon>Magnoliopsida</taxon>
        <taxon>eudicotyledons</taxon>
        <taxon>Gunneridae</taxon>
        <taxon>Pentapetalae</taxon>
        <taxon>asterids</taxon>
        <taxon>campanulids</taxon>
        <taxon>Asterales</taxon>
        <taxon>Asteraceae</taxon>
        <taxon>Asteroideae</taxon>
        <taxon>Anthemideae</taxon>
        <taxon>Anthemidinae</taxon>
        <taxon>Tanacetum</taxon>
    </lineage>
</organism>
<feature type="region of interest" description="Disordered" evidence="1">
    <location>
        <begin position="188"/>
        <end position="248"/>
    </location>
</feature>
<evidence type="ECO:0000259" key="2">
    <source>
        <dbReference type="Pfam" id="PF07727"/>
    </source>
</evidence>
<reference evidence="3" key="1">
    <citation type="journal article" date="2019" name="Sci. Rep.">
        <title>Draft genome of Tanacetum cinerariifolium, the natural source of mosquito coil.</title>
        <authorList>
            <person name="Yamashiro T."/>
            <person name="Shiraishi A."/>
            <person name="Satake H."/>
            <person name="Nakayama K."/>
        </authorList>
    </citation>
    <scope>NUCLEOTIDE SEQUENCE</scope>
</reference>
<sequence>MAVDGARDTVGSQRAALANLIANRTLNTEENKKILKQLKKANTSPTQELKECKSTLEKTNRTLRESNSTQDSCLIALQNKEIELEKYNIYNNCNVPLRKEDVRKTVDTKFDKPSVVRQPNALRISKPPVLGKPTPFSDSLERKSFSKTKSVTKTNVSAGLPKPVTTEILPQTASQVKRNTNVIKPGVVQRTSGSRPQLKSNQINDKVMPNNSQELSKASDYDKSGPVSQLQKTSDHNRSELKTHDHNNETLSLTLKEYFTVGNQSLSKSSSLSLFDNSKKCDIQLTLNIQPTTEPITLTTNVNTEENNNDQAPDAHIDENEFYNIFSTPVRKEAKSSSCNVDNSNMHTFYQRHQSEHRWTKNHPLKQVHRNPSKPVQTRRQLAMDPKMCMFALTVSTSEPKNIKEARADLAWIEAMQDKFHQFDRLQVWELIDKPFGKTVIKLKWLWKNKKDEEQTVIRNKARLVAKGYAHEKGIDFEESFAPVTRLEAVWIFVGYAAQKYLPIYQMDVKMAFLNGPLKEEVYVAQPDGFVDLDHPKKVYRLRKALYGLKQAPRAWYDELLNFLMSKGFTKVKRIFRYLKGTIDMGLWYPKDSGFELTAVSDADHARCIDTLKSTLGGIQFLGDKLVSWMLKKQDC</sequence>
<name>A0A6L2LZK1_TANCI</name>
<dbReference type="InterPro" id="IPR013103">
    <property type="entry name" value="RVT_2"/>
</dbReference>
<gene>
    <name evidence="3" type="ORF">Tci_038738</name>
</gene>
<accession>A0A6L2LZK1</accession>
<dbReference type="PANTHER" id="PTHR11439:SF495">
    <property type="entry name" value="REVERSE TRANSCRIPTASE, RNA-DEPENDENT DNA POLYMERASE-RELATED"/>
    <property type="match status" value="1"/>
</dbReference>
<dbReference type="EMBL" id="BKCJ010005439">
    <property type="protein sequence ID" value="GEU66760.1"/>
    <property type="molecule type" value="Genomic_DNA"/>
</dbReference>
<feature type="region of interest" description="Disordered" evidence="1">
    <location>
        <begin position="127"/>
        <end position="150"/>
    </location>
</feature>
<feature type="domain" description="Reverse transcriptase Ty1/copia-type" evidence="2">
    <location>
        <begin position="427"/>
        <end position="574"/>
    </location>
</feature>
<protein>
    <submittedName>
        <fullName evidence="3">Gag-Pol polyprotein</fullName>
    </submittedName>
</protein>
<comment type="caution">
    <text evidence="3">The sequence shown here is derived from an EMBL/GenBank/DDBJ whole genome shotgun (WGS) entry which is preliminary data.</text>
</comment>
<feature type="compositionally biased region" description="Basic and acidic residues" evidence="1">
    <location>
        <begin position="233"/>
        <end position="248"/>
    </location>
</feature>
<feature type="compositionally biased region" description="Polar residues" evidence="1">
    <location>
        <begin position="189"/>
        <end position="216"/>
    </location>
</feature>
<dbReference type="Pfam" id="PF07727">
    <property type="entry name" value="RVT_2"/>
    <property type="match status" value="1"/>
</dbReference>
<dbReference type="InterPro" id="IPR043502">
    <property type="entry name" value="DNA/RNA_pol_sf"/>
</dbReference>
<dbReference type="PANTHER" id="PTHR11439">
    <property type="entry name" value="GAG-POL-RELATED RETROTRANSPOSON"/>
    <property type="match status" value="1"/>
</dbReference>